<dbReference type="CDD" id="cd16018">
    <property type="entry name" value="Enpp"/>
    <property type="match status" value="2"/>
</dbReference>
<dbReference type="SUPFAM" id="SSF54236">
    <property type="entry name" value="Ubiquitin-like"/>
    <property type="match status" value="1"/>
</dbReference>
<dbReference type="FunFam" id="1.10.8.10:FF:000079">
    <property type="entry name" value="Ubiquitin family protein"/>
    <property type="match status" value="1"/>
</dbReference>
<dbReference type="STRING" id="1246581.A0A2H9THJ4"/>
<protein>
    <submittedName>
        <fullName evidence="3">Type I phosphodiesterase/nucleotide pyrophosphatase/phosphate transferase-like protein</fullName>
    </submittedName>
</protein>
<feature type="domain" description="UBA" evidence="1">
    <location>
        <begin position="799"/>
        <end position="845"/>
    </location>
</feature>
<dbReference type="Gene3D" id="3.40.720.10">
    <property type="entry name" value="Alkaline Phosphatase, subunit A"/>
    <property type="match status" value="2"/>
</dbReference>
<feature type="domain" description="Ubiquitin-like" evidence="2">
    <location>
        <begin position="562"/>
        <end position="631"/>
    </location>
</feature>
<dbReference type="EMBL" id="MTSL01000183">
    <property type="protein sequence ID" value="PJF17247.1"/>
    <property type="molecule type" value="Genomic_DNA"/>
</dbReference>
<dbReference type="Gene3D" id="1.10.8.10">
    <property type="entry name" value="DNA helicase RuvA subunit, C-terminal domain"/>
    <property type="match status" value="1"/>
</dbReference>
<dbReference type="SMART" id="SM00213">
    <property type="entry name" value="UBQ"/>
    <property type="match status" value="1"/>
</dbReference>
<dbReference type="PANTHER" id="PTHR10151:SF120">
    <property type="entry name" value="BIS(5'-ADENOSYL)-TRIPHOSPHATASE"/>
    <property type="match status" value="1"/>
</dbReference>
<evidence type="ECO:0000259" key="1">
    <source>
        <dbReference type="PROSITE" id="PS50030"/>
    </source>
</evidence>
<dbReference type="SUPFAM" id="SSF53649">
    <property type="entry name" value="Alkaline phosphatase-like"/>
    <property type="match status" value="2"/>
</dbReference>
<dbReference type="Gene3D" id="3.10.20.90">
    <property type="entry name" value="Phosphatidylinositol 3-kinase Catalytic Subunit, Chain A, domain 1"/>
    <property type="match status" value="1"/>
</dbReference>
<keyword evidence="4" id="KW-1185">Reference proteome</keyword>
<evidence type="ECO:0000259" key="2">
    <source>
        <dbReference type="PROSITE" id="PS50053"/>
    </source>
</evidence>
<dbReference type="Pfam" id="PF01663">
    <property type="entry name" value="Phosphodiest"/>
    <property type="match status" value="2"/>
</dbReference>
<dbReference type="InterPro" id="IPR015940">
    <property type="entry name" value="UBA"/>
</dbReference>
<accession>A0A2H9THJ4</accession>
<reference evidence="3 4" key="1">
    <citation type="submission" date="2016-10" db="EMBL/GenBank/DDBJ databases">
        <title>The genome of Paramicrosporidium saccamoebae is the missing link in understanding Cryptomycota and Microsporidia evolution.</title>
        <authorList>
            <person name="Quandt C.A."/>
            <person name="Beaudet D."/>
            <person name="Corsaro D."/>
            <person name="Michel R."/>
            <person name="Corradi N."/>
            <person name="James T."/>
        </authorList>
    </citation>
    <scope>NUCLEOTIDE SEQUENCE [LARGE SCALE GENOMIC DNA]</scope>
    <source>
        <strain evidence="3 4">KSL3</strain>
    </source>
</reference>
<comment type="caution">
    <text evidence="3">The sequence shown here is derived from an EMBL/GenBank/DDBJ whole genome shotgun (WGS) entry which is preliminary data.</text>
</comment>
<dbReference type="InterPro" id="IPR017850">
    <property type="entry name" value="Alkaline_phosphatase_core_sf"/>
</dbReference>
<dbReference type="Pfam" id="PF00240">
    <property type="entry name" value="ubiquitin"/>
    <property type="match status" value="1"/>
</dbReference>
<dbReference type="InterPro" id="IPR000626">
    <property type="entry name" value="Ubiquitin-like_dom"/>
</dbReference>
<organism evidence="3 4">
    <name type="scientific">Paramicrosporidium saccamoebae</name>
    <dbReference type="NCBI Taxonomy" id="1246581"/>
    <lineage>
        <taxon>Eukaryota</taxon>
        <taxon>Fungi</taxon>
        <taxon>Fungi incertae sedis</taxon>
        <taxon>Cryptomycota</taxon>
        <taxon>Cryptomycota incertae sedis</taxon>
        <taxon>Paramicrosporidium</taxon>
    </lineage>
</organism>
<dbReference type="CDD" id="cd14399">
    <property type="entry name" value="UBA_PLICs"/>
    <property type="match status" value="1"/>
</dbReference>
<dbReference type="GO" id="GO:0016740">
    <property type="term" value="F:transferase activity"/>
    <property type="evidence" value="ECO:0007669"/>
    <property type="project" value="UniProtKB-KW"/>
</dbReference>
<dbReference type="InterPro" id="IPR029071">
    <property type="entry name" value="Ubiquitin-like_domsf"/>
</dbReference>
<dbReference type="OrthoDB" id="267397at2759"/>
<dbReference type="Proteomes" id="UP000240830">
    <property type="component" value="Unassembled WGS sequence"/>
</dbReference>
<dbReference type="PROSITE" id="PS50053">
    <property type="entry name" value="UBIQUITIN_2"/>
    <property type="match status" value="1"/>
</dbReference>
<keyword evidence="3" id="KW-0808">Transferase</keyword>
<sequence length="846" mass="94304">METQFPTFTFTNHHSTMTGLYPMYHGIVGNNFFDIEQNRTFSSRNSSAASDPSWWSAEPGKRTATLFWPGDTAFHHPLHQSLHYDKAITGADRVRTILGWVDEDPKLSLVTIYFSLIDDAGHRFGPESPQMSVALHHLDNLLGDLLGGLEERRLYKRANLLILSDHGLVQAKEDSNIEIDKYIPELQKGDNVYALLEKAILQHQLPLSVLWTKDLPVHLQFRETSRIGPITLVTDKEDESMGDFMGLCARQWTRVAIYTTILAGCLLWVLLYGKSPGQTNTDGRLVMLISLDGFRYDYLERGLTPTLTALGTRVAEKAGIRTGVLFWPGSDVTIAGRKPSLTKPFNSSVPASERVNQILQWTDEKIRPGFLALYLSEVDDAGHWAGPESSELGRALSEIDNAILELLEGLEQRNLREITDIIIVSDHGMTRQSEEKLVPIEDLISGPMMEKLDWIDYGPVTSIIPRNGHLDSVFAELQSSISRLNIPLNVYRSGGLPDRYHYQNNARIPPIIIECELGWSVTFRKSEWIPKGQHGYSPASRDMHAIFLANGPRFRKNHIISTQNSLDASHDKKFPLEVEASNTAAELKTKIGEAQDIPAEEIRLIFSGRILKDTDTVETVRMAEGNTVHMVRSGKKTAASQPVAVPATQPAAQPTMPQGNRPPMQMPAGGMPMGMDMNNPMMSAMLQNPEMMRQTMEMLSSNPQLMQAAMQSNPAFQNAPPHVQQMMQRPEFLRMVLEMTMAQGMGEGQMGQLGQMGQVGQMEHVSSMPQASGGEGDFAQYMQTLDQLMGQQVQSPVSNEPPEVRFQSQLQQLTDMGFYDADANIRALLASGGNVNLAIERLLQNM</sequence>
<dbReference type="SMART" id="SM00165">
    <property type="entry name" value="UBA"/>
    <property type="match status" value="1"/>
</dbReference>
<dbReference type="GO" id="GO:0016787">
    <property type="term" value="F:hydrolase activity"/>
    <property type="evidence" value="ECO:0007669"/>
    <property type="project" value="UniProtKB-ARBA"/>
</dbReference>
<evidence type="ECO:0000313" key="3">
    <source>
        <dbReference type="EMBL" id="PJF17247.1"/>
    </source>
</evidence>
<name>A0A2H9THJ4_9FUNG</name>
<proteinExistence type="predicted"/>
<dbReference type="PROSITE" id="PS50030">
    <property type="entry name" value="UBA"/>
    <property type="match status" value="1"/>
</dbReference>
<dbReference type="Pfam" id="PF00627">
    <property type="entry name" value="UBA"/>
    <property type="match status" value="1"/>
</dbReference>
<evidence type="ECO:0000313" key="4">
    <source>
        <dbReference type="Proteomes" id="UP000240830"/>
    </source>
</evidence>
<dbReference type="PANTHER" id="PTHR10151">
    <property type="entry name" value="ECTONUCLEOTIDE PYROPHOSPHATASE/PHOSPHODIESTERASE"/>
    <property type="match status" value="1"/>
</dbReference>
<dbReference type="SUPFAM" id="SSF46934">
    <property type="entry name" value="UBA-like"/>
    <property type="match status" value="1"/>
</dbReference>
<dbReference type="AlphaFoldDB" id="A0A2H9THJ4"/>
<dbReference type="InterPro" id="IPR002591">
    <property type="entry name" value="Phosphodiest/P_Trfase"/>
</dbReference>
<gene>
    <name evidence="3" type="ORF">PSACC_02943</name>
</gene>
<dbReference type="InterPro" id="IPR009060">
    <property type="entry name" value="UBA-like_sf"/>
</dbReference>